<accession>A0A0C3AJX4</accession>
<evidence type="ECO:0000313" key="3">
    <source>
        <dbReference type="Proteomes" id="UP000054097"/>
    </source>
</evidence>
<name>A0A0C3AJX4_SERVB</name>
<dbReference type="HOGENOM" id="CLU_179474_0_0_1"/>
<feature type="region of interest" description="Disordered" evidence="1">
    <location>
        <begin position="26"/>
        <end position="47"/>
    </location>
</feature>
<evidence type="ECO:0000256" key="1">
    <source>
        <dbReference type="SAM" id="MobiDB-lite"/>
    </source>
</evidence>
<organism evidence="2 3">
    <name type="scientific">Serendipita vermifera MAFF 305830</name>
    <dbReference type="NCBI Taxonomy" id="933852"/>
    <lineage>
        <taxon>Eukaryota</taxon>
        <taxon>Fungi</taxon>
        <taxon>Dikarya</taxon>
        <taxon>Basidiomycota</taxon>
        <taxon>Agaricomycotina</taxon>
        <taxon>Agaricomycetes</taxon>
        <taxon>Sebacinales</taxon>
        <taxon>Serendipitaceae</taxon>
        <taxon>Serendipita</taxon>
    </lineage>
</organism>
<reference evidence="3" key="2">
    <citation type="submission" date="2015-01" db="EMBL/GenBank/DDBJ databases">
        <title>Evolutionary Origins and Diversification of the Mycorrhizal Mutualists.</title>
        <authorList>
            <consortium name="DOE Joint Genome Institute"/>
            <consortium name="Mycorrhizal Genomics Consortium"/>
            <person name="Kohler A."/>
            <person name="Kuo A."/>
            <person name="Nagy L.G."/>
            <person name="Floudas D."/>
            <person name="Copeland A."/>
            <person name="Barry K.W."/>
            <person name="Cichocki N."/>
            <person name="Veneault-Fourrey C."/>
            <person name="LaButti K."/>
            <person name="Lindquist E.A."/>
            <person name="Lipzen A."/>
            <person name="Lundell T."/>
            <person name="Morin E."/>
            <person name="Murat C."/>
            <person name="Riley R."/>
            <person name="Ohm R."/>
            <person name="Sun H."/>
            <person name="Tunlid A."/>
            <person name="Henrissat B."/>
            <person name="Grigoriev I.V."/>
            <person name="Hibbett D.S."/>
            <person name="Martin F."/>
        </authorList>
    </citation>
    <scope>NUCLEOTIDE SEQUENCE [LARGE SCALE GENOMIC DNA]</scope>
    <source>
        <strain evidence="3">MAFF 305830</strain>
    </source>
</reference>
<feature type="non-terminal residue" evidence="2">
    <location>
        <position position="65"/>
    </location>
</feature>
<protein>
    <submittedName>
        <fullName evidence="2">Uncharacterized protein</fullName>
    </submittedName>
</protein>
<proteinExistence type="predicted"/>
<gene>
    <name evidence="2" type="ORF">M408DRAFT_49244</name>
</gene>
<dbReference type="AlphaFoldDB" id="A0A0C3AJX4"/>
<evidence type="ECO:0000313" key="2">
    <source>
        <dbReference type="EMBL" id="KIM19591.1"/>
    </source>
</evidence>
<reference evidence="2 3" key="1">
    <citation type="submission" date="2014-04" db="EMBL/GenBank/DDBJ databases">
        <authorList>
            <consortium name="DOE Joint Genome Institute"/>
            <person name="Kuo A."/>
            <person name="Zuccaro A."/>
            <person name="Kohler A."/>
            <person name="Nagy L.G."/>
            <person name="Floudas D."/>
            <person name="Copeland A."/>
            <person name="Barry K.W."/>
            <person name="Cichocki N."/>
            <person name="Veneault-Fourrey C."/>
            <person name="LaButti K."/>
            <person name="Lindquist E.A."/>
            <person name="Lipzen A."/>
            <person name="Lundell T."/>
            <person name="Morin E."/>
            <person name="Murat C."/>
            <person name="Sun H."/>
            <person name="Tunlid A."/>
            <person name="Henrissat B."/>
            <person name="Grigoriev I.V."/>
            <person name="Hibbett D.S."/>
            <person name="Martin F."/>
            <person name="Nordberg H.P."/>
            <person name="Cantor M.N."/>
            <person name="Hua S.X."/>
        </authorList>
    </citation>
    <scope>NUCLEOTIDE SEQUENCE [LARGE SCALE GENOMIC DNA]</scope>
    <source>
        <strain evidence="2 3">MAFF 305830</strain>
    </source>
</reference>
<dbReference type="EMBL" id="KN824612">
    <property type="protein sequence ID" value="KIM19591.1"/>
    <property type="molecule type" value="Genomic_DNA"/>
</dbReference>
<keyword evidence="3" id="KW-1185">Reference proteome</keyword>
<feature type="non-terminal residue" evidence="2">
    <location>
        <position position="1"/>
    </location>
</feature>
<sequence>YKPVDRKVKPVPGVMPEEARTIMRFPSNPLEGYENPPLNPPPFEDGTRVTRKRLDSLALFKDGFL</sequence>
<dbReference type="OrthoDB" id="5599163at2759"/>
<dbReference type="Proteomes" id="UP000054097">
    <property type="component" value="Unassembled WGS sequence"/>
</dbReference>